<dbReference type="GO" id="GO:0043138">
    <property type="term" value="F:3'-5' DNA helicase activity"/>
    <property type="evidence" value="ECO:0007669"/>
    <property type="project" value="UniProtKB-EC"/>
</dbReference>
<evidence type="ECO:0000256" key="10">
    <source>
        <dbReference type="ARBA" id="ARBA00023235"/>
    </source>
</evidence>
<accession>A0A1I2ZQI5</accession>
<dbReference type="PANTHER" id="PTHR11070:SF2">
    <property type="entry name" value="ATP-DEPENDENT DNA HELICASE SRS2"/>
    <property type="match status" value="1"/>
</dbReference>
<dbReference type="AlphaFoldDB" id="A0A1I2ZQI5"/>
<evidence type="ECO:0000256" key="13">
    <source>
        <dbReference type="ARBA" id="ARBA00048988"/>
    </source>
</evidence>
<dbReference type="InterPro" id="IPR011604">
    <property type="entry name" value="PDDEXK-like_dom_sf"/>
</dbReference>
<dbReference type="OrthoDB" id="203178at2157"/>
<proteinExistence type="predicted"/>
<feature type="domain" description="UvrD-like helicase ATP-binding" evidence="15">
    <location>
        <begin position="17"/>
        <end position="431"/>
    </location>
</feature>
<dbReference type="InterPro" id="IPR011335">
    <property type="entry name" value="Restrct_endonuc-II-like"/>
</dbReference>
<name>A0A1I2ZQI5_9EURY</name>
<protein>
    <recommendedName>
        <fullName evidence="12">DNA 3'-5' helicase</fullName>
        <ecNumber evidence="12">5.6.2.4</ecNumber>
    </recommendedName>
</protein>
<dbReference type="GO" id="GO:0005524">
    <property type="term" value="F:ATP binding"/>
    <property type="evidence" value="ECO:0007669"/>
    <property type="project" value="UniProtKB-UniRule"/>
</dbReference>
<comment type="catalytic activity">
    <reaction evidence="13">
        <text>ATP + H2O = ADP + phosphate + H(+)</text>
        <dbReference type="Rhea" id="RHEA:13065"/>
        <dbReference type="ChEBI" id="CHEBI:15377"/>
        <dbReference type="ChEBI" id="CHEBI:15378"/>
        <dbReference type="ChEBI" id="CHEBI:30616"/>
        <dbReference type="ChEBI" id="CHEBI:43474"/>
        <dbReference type="ChEBI" id="CHEBI:456216"/>
        <dbReference type="EC" id="5.6.2.4"/>
    </reaction>
</comment>
<evidence type="ECO:0000256" key="6">
    <source>
        <dbReference type="ARBA" id="ARBA00022839"/>
    </source>
</evidence>
<dbReference type="InterPro" id="IPR027417">
    <property type="entry name" value="P-loop_NTPase"/>
</dbReference>
<dbReference type="Pfam" id="PF12705">
    <property type="entry name" value="PDDEXK_1"/>
    <property type="match status" value="1"/>
</dbReference>
<dbReference type="Gene3D" id="3.90.320.10">
    <property type="match status" value="1"/>
</dbReference>
<dbReference type="PROSITE" id="PS51217">
    <property type="entry name" value="UVRD_HELICASE_CTER"/>
    <property type="match status" value="1"/>
</dbReference>
<keyword evidence="10" id="KW-0413">Isomerase</keyword>
<dbReference type="GO" id="GO:0000725">
    <property type="term" value="P:recombinational repair"/>
    <property type="evidence" value="ECO:0007669"/>
    <property type="project" value="TreeGrafter"/>
</dbReference>
<evidence type="ECO:0000256" key="7">
    <source>
        <dbReference type="ARBA" id="ARBA00022840"/>
    </source>
</evidence>
<evidence type="ECO:0000256" key="4">
    <source>
        <dbReference type="ARBA" id="ARBA00022801"/>
    </source>
</evidence>
<dbReference type="GO" id="GO:0003677">
    <property type="term" value="F:DNA binding"/>
    <property type="evidence" value="ECO:0007669"/>
    <property type="project" value="UniProtKB-KW"/>
</dbReference>
<evidence type="ECO:0000256" key="3">
    <source>
        <dbReference type="ARBA" id="ARBA00022763"/>
    </source>
</evidence>
<dbReference type="Pfam" id="PF00580">
    <property type="entry name" value="UvrD-helicase"/>
    <property type="match status" value="1"/>
</dbReference>
<evidence type="ECO:0000313" key="18">
    <source>
        <dbReference type="Proteomes" id="UP000323537"/>
    </source>
</evidence>
<evidence type="ECO:0000256" key="9">
    <source>
        <dbReference type="ARBA" id="ARBA00023204"/>
    </source>
</evidence>
<keyword evidence="4 14" id="KW-0378">Hydrolase</keyword>
<keyword evidence="18" id="KW-1185">Reference proteome</keyword>
<sequence>MSDDTGDGDVDPIVLQDAQRAIREAYFDYETGLFTLNCVPGSGKSVVAHHLAAEDILRRYVAGDPTPELHVAVVSFNRDEAADIIPEVCERLETIVEHDLVPVASDISDEELQYLLQRIRQAPYVGTIDGLLRSILQDIAHDAGFDEMPSVGNDALLNRVHRDCYERLQSTPDYTERLDALEAAYPDGEYDDSVAEMLEAALTFCRDQRISTAEFRDELERTRDSTYPGGKPDSFSDIVRSVERFAGDDEAVGERIRDAVHELDRDRLLEADRELYEAWCDRIDDFCTVLSAYRAAYRETVRDYGVVAHTDVAYLVDAYFDDTTDRSELPEPLRAIDDSHRTRVLQRYRSRIQSLIIDEAQDVSAIQHAALSHLVTDDSRVFACGDVLQGIYLWRHADPTWFDAATRGGEYLGVDWDTHENRTATTTYRCVPDIAAGINAIAEPMVTDLARGNIGDLDTTYARLDAARDGTDEPSVHVSSFTGIGHPGSEAWANPDGEVGEANMLATHISRGFADGTFCDDEGEPLDVTVLFRRGTRMPEYEKAFAAEGLRVHTTGEGLFDCPAVEAVFAVCDWLEHPGSPDRTETLLTEPLLGIIEDTEAFEAHSWDLDRVLSENVLDLTETQRRTLRALLRLRDRSDVFQRQPASVYVEEIVEALELRADPQKIATGSGPKQRVANLDALVETLSQWEGETHYTPAELTDLVQPFRDDPDDGPTQPSTTATTYDVEFRTAHRAKGDQDDVVVMADPGFDVWSQGPHTQRFITQASIAGLAPPTDTDIPRDITIPPFGCGLYEAPGGFDRDTGLRWATAHWFDSVSDSAPRDELVGSERLCRVAANERAEAWRLLYVVLTRARDHLVVPLPRSDFEGDQSRDRWLDTIREGIEFDQSGTDSYTLELGASDPNADDIEIGVNDADLFTEWRPTGAPPTNNGVSVTPPRRGDLERWIPRFLDPSTMYPLTESLDEHIIPHLLGEPLHTETNDVRDDIPLQFDELGPEDVGSCLHEVLTTTVEREVSEETLDSPKDEVRNVFDDVIDDRAPRIDDDERDGLFTFFRGEVLDDFLASDLWSRIQRAERVSVERPVDGLLTIDDVEIEIHGTIDFIVESPTGERHVVDVKITLTDPTPETRRRYELQVAAYSYLLEQQQHSKTSVHRTVETFGVERETVESSWPSDVVKRRLAALVRQ</sequence>
<dbReference type="PANTHER" id="PTHR11070">
    <property type="entry name" value="UVRD / RECB / PCRA DNA HELICASE FAMILY MEMBER"/>
    <property type="match status" value="1"/>
</dbReference>
<dbReference type="RefSeq" id="WP_149783450.1">
    <property type="nucleotide sequence ID" value="NZ_BAAADP010000001.1"/>
</dbReference>
<feature type="binding site" evidence="14">
    <location>
        <begin position="38"/>
        <end position="45"/>
    </location>
    <ligand>
        <name>ATP</name>
        <dbReference type="ChEBI" id="CHEBI:30616"/>
    </ligand>
</feature>
<evidence type="ECO:0000313" key="17">
    <source>
        <dbReference type="EMBL" id="SFH40024.1"/>
    </source>
</evidence>
<dbReference type="InterPro" id="IPR038726">
    <property type="entry name" value="PDDEXK_AddAB-type"/>
</dbReference>
<evidence type="ECO:0000256" key="12">
    <source>
        <dbReference type="ARBA" id="ARBA00034808"/>
    </source>
</evidence>
<evidence type="ECO:0000256" key="1">
    <source>
        <dbReference type="ARBA" id="ARBA00022722"/>
    </source>
</evidence>
<dbReference type="PROSITE" id="PS51198">
    <property type="entry name" value="UVRD_HELICASE_ATP_BIND"/>
    <property type="match status" value="1"/>
</dbReference>
<feature type="domain" description="UvrD-like helicase C-terminal" evidence="16">
    <location>
        <begin position="444"/>
        <end position="737"/>
    </location>
</feature>
<organism evidence="17 18">
    <name type="scientific">Halorubrum aquaticum</name>
    <dbReference type="NCBI Taxonomy" id="387340"/>
    <lineage>
        <taxon>Archaea</taxon>
        <taxon>Methanobacteriati</taxon>
        <taxon>Methanobacteriota</taxon>
        <taxon>Stenosarchaea group</taxon>
        <taxon>Halobacteria</taxon>
        <taxon>Halobacteriales</taxon>
        <taxon>Haloferacaceae</taxon>
        <taxon>Halorubrum</taxon>
    </lineage>
</organism>
<dbReference type="InterPro" id="IPR014017">
    <property type="entry name" value="DNA_helicase_UvrD-like_C"/>
</dbReference>
<keyword evidence="8" id="KW-0238">DNA-binding</keyword>
<evidence type="ECO:0000256" key="5">
    <source>
        <dbReference type="ARBA" id="ARBA00022806"/>
    </source>
</evidence>
<dbReference type="EMBL" id="FOPZ01000003">
    <property type="protein sequence ID" value="SFH40024.1"/>
    <property type="molecule type" value="Genomic_DNA"/>
</dbReference>
<dbReference type="InterPro" id="IPR000212">
    <property type="entry name" value="DNA_helicase_UvrD/REP"/>
</dbReference>
<dbReference type="SUPFAM" id="SSF52980">
    <property type="entry name" value="Restriction endonuclease-like"/>
    <property type="match status" value="1"/>
</dbReference>
<keyword evidence="6" id="KW-0269">Exonuclease</keyword>
<evidence type="ECO:0000256" key="11">
    <source>
        <dbReference type="ARBA" id="ARBA00034617"/>
    </source>
</evidence>
<keyword evidence="1" id="KW-0540">Nuclease</keyword>
<evidence type="ECO:0000256" key="8">
    <source>
        <dbReference type="ARBA" id="ARBA00023125"/>
    </source>
</evidence>
<keyword evidence="2 14" id="KW-0547">Nucleotide-binding</keyword>
<reference evidence="17 18" key="1">
    <citation type="submission" date="2016-10" db="EMBL/GenBank/DDBJ databases">
        <authorList>
            <person name="Varghese N."/>
            <person name="Submissions S."/>
        </authorList>
    </citation>
    <scope>NUCLEOTIDE SEQUENCE [LARGE SCALE GENOMIC DNA]</scope>
    <source>
        <strain evidence="17 18">CGMCC 1.6377</strain>
    </source>
</reference>
<evidence type="ECO:0000259" key="16">
    <source>
        <dbReference type="PROSITE" id="PS51217"/>
    </source>
</evidence>
<evidence type="ECO:0000259" key="15">
    <source>
        <dbReference type="PROSITE" id="PS51198"/>
    </source>
</evidence>
<dbReference type="Gene3D" id="1.10.486.10">
    <property type="entry name" value="PCRA, domain 4"/>
    <property type="match status" value="1"/>
</dbReference>
<comment type="catalytic activity">
    <reaction evidence="11">
        <text>Couples ATP hydrolysis with the unwinding of duplex DNA by translocating in the 3'-5' direction.</text>
        <dbReference type="EC" id="5.6.2.4"/>
    </reaction>
</comment>
<evidence type="ECO:0000256" key="14">
    <source>
        <dbReference type="PROSITE-ProRule" id="PRU00560"/>
    </source>
</evidence>
<evidence type="ECO:0000256" key="2">
    <source>
        <dbReference type="ARBA" id="ARBA00022741"/>
    </source>
</evidence>
<dbReference type="Gene3D" id="3.40.50.300">
    <property type="entry name" value="P-loop containing nucleotide triphosphate hydrolases"/>
    <property type="match status" value="3"/>
</dbReference>
<dbReference type="GO" id="GO:0004527">
    <property type="term" value="F:exonuclease activity"/>
    <property type="evidence" value="ECO:0007669"/>
    <property type="project" value="UniProtKB-KW"/>
</dbReference>
<keyword evidence="9" id="KW-0234">DNA repair</keyword>
<gene>
    <name evidence="17" type="ORF">SAMN04488066_1038</name>
</gene>
<keyword evidence="3" id="KW-0227">DNA damage</keyword>
<dbReference type="Proteomes" id="UP000323537">
    <property type="component" value="Unassembled WGS sequence"/>
</dbReference>
<dbReference type="SUPFAM" id="SSF52540">
    <property type="entry name" value="P-loop containing nucleoside triphosphate hydrolases"/>
    <property type="match status" value="1"/>
</dbReference>
<dbReference type="InterPro" id="IPR014016">
    <property type="entry name" value="UvrD-like_ATP-bd"/>
</dbReference>
<keyword evidence="7 14" id="KW-0067">ATP-binding</keyword>
<dbReference type="EC" id="5.6.2.4" evidence="12"/>
<keyword evidence="5 14" id="KW-0347">Helicase</keyword>